<comment type="caution">
    <text evidence="2">The sequence shown here is derived from an EMBL/GenBank/DDBJ whole genome shotgun (WGS) entry which is preliminary data.</text>
</comment>
<evidence type="ECO:0000313" key="3">
    <source>
        <dbReference type="Proteomes" id="UP000247727"/>
    </source>
</evidence>
<dbReference type="InterPro" id="IPR029058">
    <property type="entry name" value="AB_hydrolase_fold"/>
</dbReference>
<feature type="transmembrane region" description="Helical" evidence="1">
    <location>
        <begin position="528"/>
        <end position="546"/>
    </location>
</feature>
<keyword evidence="1" id="KW-0472">Membrane</keyword>
<dbReference type="EMBL" id="QJTK01000042">
    <property type="protein sequence ID" value="PYF05921.1"/>
    <property type="molecule type" value="Genomic_DNA"/>
</dbReference>
<dbReference type="Gene3D" id="3.40.50.1820">
    <property type="entry name" value="alpha/beta hydrolase"/>
    <property type="match status" value="1"/>
</dbReference>
<sequence>MTNTRSDKTREIGHSALVFFHGIGNPKKLGTLTTFLDEFDKYGSARNARNAQTLGVPRNFKHKIEEGKDGCSRSVIQFRRIKKFKDRDVQVKIVRSYEGYWGDDLVKPISVITFLFWLIKIIINSCGIAIAPWRRYPLYRIRSLYLVDDLFSGSRSREKLEALYRKFGEAPQVSRWPRGRIKDFISFLETKDVQKHYGSYTSVAREWFARERRALTDFACRMGGALIIMSSLVIAVWLTLWRTLDYFFDVAKFSSALSLGSATAVFFGMFWLLWQPIKQRISDVYFWTSYDERSNGFSIRERRIAQAESLILDVLENPRCNDCIVIGHSLGSAISMEAVFRIADKINALDLADDERQARLERFRKIKCVFLVGSPIDNIFSLFQEDSGVSRRYSRIQEQKAPSIDRMAGQCGFRGGEFAIVNIWSRFDPISARIFSLRTPANSTEKILYNSEGIPSGIPNPLSAHAGYFQDERVMGEIYRTVMTSRFDPSKIRAEIIEVKVKRRMYITLIAISLSLIAIIVANFMEFQFLALGGLAALGLIMRTALKWYARDLKECDG</sequence>
<name>A0A318TM47_9RHOB</name>
<feature type="transmembrane region" description="Helical" evidence="1">
    <location>
        <begin position="505"/>
        <end position="522"/>
    </location>
</feature>
<evidence type="ECO:0000313" key="2">
    <source>
        <dbReference type="EMBL" id="PYF05921.1"/>
    </source>
</evidence>
<feature type="transmembrane region" description="Helical" evidence="1">
    <location>
        <begin position="109"/>
        <end position="133"/>
    </location>
</feature>
<proteinExistence type="predicted"/>
<dbReference type="RefSeq" id="WP_146227973.1">
    <property type="nucleotide sequence ID" value="NZ_QJTK01000042.1"/>
</dbReference>
<accession>A0A318TM47</accession>
<feature type="transmembrane region" description="Helical" evidence="1">
    <location>
        <begin position="218"/>
        <end position="241"/>
    </location>
</feature>
<keyword evidence="1" id="KW-0812">Transmembrane</keyword>
<keyword evidence="1" id="KW-1133">Transmembrane helix</keyword>
<protein>
    <recommendedName>
        <fullName evidence="4">Alpha/beta hydrolase</fullName>
    </recommendedName>
</protein>
<dbReference type="SUPFAM" id="SSF53474">
    <property type="entry name" value="alpha/beta-Hydrolases"/>
    <property type="match status" value="1"/>
</dbReference>
<organism evidence="2 3">
    <name type="scientific">Rhodobacter viridis</name>
    <dbReference type="NCBI Taxonomy" id="1054202"/>
    <lineage>
        <taxon>Bacteria</taxon>
        <taxon>Pseudomonadati</taxon>
        <taxon>Pseudomonadota</taxon>
        <taxon>Alphaproteobacteria</taxon>
        <taxon>Rhodobacterales</taxon>
        <taxon>Rhodobacter group</taxon>
        <taxon>Rhodobacter</taxon>
    </lineage>
</organism>
<evidence type="ECO:0008006" key="4">
    <source>
        <dbReference type="Google" id="ProtNLM"/>
    </source>
</evidence>
<dbReference type="AlphaFoldDB" id="A0A318TM47"/>
<gene>
    <name evidence="2" type="ORF">C8J30_1421</name>
</gene>
<evidence type="ECO:0000256" key="1">
    <source>
        <dbReference type="SAM" id="Phobius"/>
    </source>
</evidence>
<keyword evidence="3" id="KW-1185">Reference proteome</keyword>
<dbReference type="OrthoDB" id="4058760at2"/>
<feature type="transmembrane region" description="Helical" evidence="1">
    <location>
        <begin position="253"/>
        <end position="274"/>
    </location>
</feature>
<dbReference type="Proteomes" id="UP000247727">
    <property type="component" value="Unassembled WGS sequence"/>
</dbReference>
<reference evidence="2 3" key="1">
    <citation type="submission" date="2018-06" db="EMBL/GenBank/DDBJ databases">
        <title>Genomic Encyclopedia of Type Strains, Phase III (KMG-III): the genomes of soil and plant-associated and newly described type strains.</title>
        <authorList>
            <person name="Whitman W."/>
        </authorList>
    </citation>
    <scope>NUCLEOTIDE SEQUENCE [LARGE SCALE GENOMIC DNA]</scope>
    <source>
        <strain evidence="2 3">JA737</strain>
    </source>
</reference>